<protein>
    <submittedName>
        <fullName evidence="1">Uncharacterized protein</fullName>
    </submittedName>
</protein>
<dbReference type="Proteomes" id="UP000037035">
    <property type="component" value="Unassembled WGS sequence"/>
</dbReference>
<evidence type="ECO:0000313" key="1">
    <source>
        <dbReference type="EMBL" id="KNZ55103.1"/>
    </source>
</evidence>
<name>A0A0L6V2X1_9BASI</name>
<evidence type="ECO:0000313" key="2">
    <source>
        <dbReference type="Proteomes" id="UP000037035"/>
    </source>
</evidence>
<dbReference type="EMBL" id="LAVV01007689">
    <property type="protein sequence ID" value="KNZ55103.1"/>
    <property type="molecule type" value="Genomic_DNA"/>
</dbReference>
<dbReference type="AlphaFoldDB" id="A0A0L6V2X1"/>
<dbReference type="VEuPathDB" id="FungiDB:VP01_2769g6"/>
<sequence length="196" mass="22815">MQHAPATLPSQLNIWCSSSVVANFYHLGPTGSSGYFQYFIPHTSKTLVENMSKHTLWLMKREQSGFSRRQVEYLGILTSCNHQQMDPAFIYTLILKITDPYRPFILECDFSLNLRQEQLWGLYRQENSCRSQQYLPLRAWYTPEAAAGQRDACSALKHSVVIPKDQHSQKDINMGQKQEYYFRFRISAQNNPRSLP</sequence>
<organism evidence="1 2">
    <name type="scientific">Puccinia sorghi</name>
    <dbReference type="NCBI Taxonomy" id="27349"/>
    <lineage>
        <taxon>Eukaryota</taxon>
        <taxon>Fungi</taxon>
        <taxon>Dikarya</taxon>
        <taxon>Basidiomycota</taxon>
        <taxon>Pucciniomycotina</taxon>
        <taxon>Pucciniomycetes</taxon>
        <taxon>Pucciniales</taxon>
        <taxon>Pucciniaceae</taxon>
        <taxon>Puccinia</taxon>
    </lineage>
</organism>
<gene>
    <name evidence="1" type="ORF">VP01_2769g6</name>
</gene>
<comment type="caution">
    <text evidence="1">The sequence shown here is derived from an EMBL/GenBank/DDBJ whole genome shotgun (WGS) entry which is preliminary data.</text>
</comment>
<proteinExistence type="predicted"/>
<reference evidence="1 2" key="1">
    <citation type="submission" date="2015-08" db="EMBL/GenBank/DDBJ databases">
        <title>Next Generation Sequencing and Analysis of the Genome of Puccinia sorghi L Schw, the Causal Agent of Maize Common Rust.</title>
        <authorList>
            <person name="Rochi L."/>
            <person name="Burguener G."/>
            <person name="Darino M."/>
            <person name="Turjanski A."/>
            <person name="Kreff E."/>
            <person name="Dieguez M.J."/>
            <person name="Sacco F."/>
        </authorList>
    </citation>
    <scope>NUCLEOTIDE SEQUENCE [LARGE SCALE GENOMIC DNA]</scope>
    <source>
        <strain evidence="1 2">RO10H11247</strain>
    </source>
</reference>
<accession>A0A0L6V2X1</accession>
<keyword evidence="2" id="KW-1185">Reference proteome</keyword>